<dbReference type="Proteomes" id="UP000015102">
    <property type="component" value="Unassembled WGS sequence"/>
</dbReference>
<evidence type="ECO:0000256" key="6">
    <source>
        <dbReference type="ARBA" id="ARBA00022835"/>
    </source>
</evidence>
<dbReference type="FunFam" id="2.40.50.140:FF:000112">
    <property type="entry name" value="Exosome complex component RRP40"/>
    <property type="match status" value="1"/>
</dbReference>
<feature type="domain" description="K Homology" evidence="11">
    <location>
        <begin position="116"/>
        <end position="163"/>
    </location>
</feature>
<dbReference type="GO" id="GO:0000176">
    <property type="term" value="C:nuclear exosome (RNase complex)"/>
    <property type="evidence" value="ECO:0007669"/>
    <property type="project" value="TreeGrafter"/>
</dbReference>
<evidence type="ECO:0000256" key="9">
    <source>
        <dbReference type="ARBA" id="ARBA00030615"/>
    </source>
</evidence>
<organism evidence="12 13">
    <name type="scientific">Megaselia scalaris</name>
    <name type="common">Humpbacked fly</name>
    <name type="synonym">Phora scalaris</name>
    <dbReference type="NCBI Taxonomy" id="36166"/>
    <lineage>
        <taxon>Eukaryota</taxon>
        <taxon>Metazoa</taxon>
        <taxon>Ecdysozoa</taxon>
        <taxon>Arthropoda</taxon>
        <taxon>Hexapoda</taxon>
        <taxon>Insecta</taxon>
        <taxon>Pterygota</taxon>
        <taxon>Neoptera</taxon>
        <taxon>Endopterygota</taxon>
        <taxon>Diptera</taxon>
        <taxon>Brachycera</taxon>
        <taxon>Muscomorpha</taxon>
        <taxon>Platypezoidea</taxon>
        <taxon>Phoridae</taxon>
        <taxon>Megaseliini</taxon>
        <taxon>Megaselia</taxon>
    </lineage>
</organism>
<dbReference type="Pfam" id="PF15985">
    <property type="entry name" value="KH_6"/>
    <property type="match status" value="1"/>
</dbReference>
<dbReference type="GO" id="GO:0071034">
    <property type="term" value="P:CUT catabolic process"/>
    <property type="evidence" value="ECO:0007669"/>
    <property type="project" value="TreeGrafter"/>
</dbReference>
<dbReference type="Gene3D" id="2.40.50.100">
    <property type="match status" value="1"/>
</dbReference>
<dbReference type="PANTHER" id="PTHR21321">
    <property type="entry name" value="PNAS-3 RELATED"/>
    <property type="match status" value="1"/>
</dbReference>
<evidence type="ECO:0000256" key="5">
    <source>
        <dbReference type="ARBA" id="ARBA00022552"/>
    </source>
</evidence>
<dbReference type="GO" id="GO:0003723">
    <property type="term" value="F:RNA binding"/>
    <property type="evidence" value="ECO:0007669"/>
    <property type="project" value="UniProtKB-KW"/>
</dbReference>
<dbReference type="CDD" id="cd22526">
    <property type="entry name" value="KH-I_Rrp40"/>
    <property type="match status" value="1"/>
</dbReference>
<evidence type="ECO:0000256" key="8">
    <source>
        <dbReference type="ARBA" id="ARBA00023242"/>
    </source>
</evidence>
<dbReference type="InterPro" id="IPR004088">
    <property type="entry name" value="KH_dom_type_1"/>
</dbReference>
<dbReference type="STRING" id="36166.T1H7D2"/>
<dbReference type="GO" id="GO:0071051">
    <property type="term" value="P:poly(A)-dependent snoRNA 3'-end processing"/>
    <property type="evidence" value="ECO:0007669"/>
    <property type="project" value="TreeGrafter"/>
</dbReference>
<evidence type="ECO:0000256" key="1">
    <source>
        <dbReference type="ARBA" id="ARBA00004496"/>
    </source>
</evidence>
<dbReference type="CDD" id="cd05790">
    <property type="entry name" value="S1_Rrp40"/>
    <property type="match status" value="1"/>
</dbReference>
<name>T1H7D2_MEGSC</name>
<dbReference type="GO" id="GO:0071038">
    <property type="term" value="P:TRAMP-dependent tRNA surveillance pathway"/>
    <property type="evidence" value="ECO:0007669"/>
    <property type="project" value="TreeGrafter"/>
</dbReference>
<comment type="similarity">
    <text evidence="3">Belongs to the RRP40 family.</text>
</comment>
<keyword evidence="6" id="KW-0271">Exosome</keyword>
<evidence type="ECO:0000256" key="10">
    <source>
        <dbReference type="ARBA" id="ARBA00069899"/>
    </source>
</evidence>
<dbReference type="InterPro" id="IPR026699">
    <property type="entry name" value="Exosome_RNA_bind1/RRP40/RRP4"/>
</dbReference>
<keyword evidence="4" id="KW-0963">Cytoplasm</keyword>
<evidence type="ECO:0000256" key="3">
    <source>
        <dbReference type="ARBA" id="ARBA00007841"/>
    </source>
</evidence>
<dbReference type="Gene3D" id="3.30.1370.10">
    <property type="entry name" value="K Homology domain, type 1"/>
    <property type="match status" value="1"/>
</dbReference>
<dbReference type="SUPFAM" id="SSF50249">
    <property type="entry name" value="Nucleic acid-binding proteins"/>
    <property type="match status" value="1"/>
</dbReference>
<dbReference type="GO" id="GO:0005730">
    <property type="term" value="C:nucleolus"/>
    <property type="evidence" value="ECO:0007669"/>
    <property type="project" value="UniProtKB-SubCell"/>
</dbReference>
<keyword evidence="13" id="KW-1185">Reference proteome</keyword>
<dbReference type="GO" id="GO:0000467">
    <property type="term" value="P:exonucleolytic trimming to generate mature 3'-end of 5.8S rRNA from tricistronic rRNA transcript (SSU-rRNA, 5.8S rRNA, LSU-rRNA)"/>
    <property type="evidence" value="ECO:0007669"/>
    <property type="project" value="TreeGrafter"/>
</dbReference>
<comment type="subcellular location">
    <subcellularLocation>
        <location evidence="1">Cytoplasm</location>
    </subcellularLocation>
    <subcellularLocation>
        <location evidence="2">Nucleus</location>
        <location evidence="2">Nucleolus</location>
    </subcellularLocation>
</comment>
<evidence type="ECO:0000313" key="12">
    <source>
        <dbReference type="EnsemblMetazoa" id="MESCA012669-PA"/>
    </source>
</evidence>
<keyword evidence="8" id="KW-0539">Nucleus</keyword>
<dbReference type="SUPFAM" id="SSF54791">
    <property type="entry name" value="Eukaryotic type KH-domain (KH-domain type I)"/>
    <property type="match status" value="1"/>
</dbReference>
<protein>
    <recommendedName>
        <fullName evidence="10">Exosome complex component RRP40</fullName>
    </recommendedName>
    <alternativeName>
        <fullName evidence="9">Ribosomal RNA-processing protein 40</fullName>
    </alternativeName>
</protein>
<evidence type="ECO:0000256" key="2">
    <source>
        <dbReference type="ARBA" id="ARBA00004604"/>
    </source>
</evidence>
<dbReference type="EnsemblMetazoa" id="MESCA012669-RA">
    <property type="protein sequence ID" value="MESCA012669-PA"/>
    <property type="gene ID" value="MESCA012669"/>
</dbReference>
<accession>T1H7D2</accession>
<keyword evidence="7" id="KW-0694">RNA-binding</keyword>
<dbReference type="GO" id="GO:0000177">
    <property type="term" value="C:cytoplasmic exosome (RNase complex)"/>
    <property type="evidence" value="ECO:0007669"/>
    <property type="project" value="TreeGrafter"/>
</dbReference>
<dbReference type="PANTHER" id="PTHR21321:SF1">
    <property type="entry name" value="EXOSOME COMPLEX COMPONENT RRP40"/>
    <property type="match status" value="1"/>
</dbReference>
<keyword evidence="5" id="KW-0698">rRNA processing</keyword>
<dbReference type="OMA" id="WIKGINV"/>
<reference evidence="12" key="2">
    <citation type="submission" date="2015-06" db="UniProtKB">
        <authorList>
            <consortium name="EnsemblMetazoa"/>
        </authorList>
    </citation>
    <scope>IDENTIFICATION</scope>
</reference>
<evidence type="ECO:0000259" key="11">
    <source>
        <dbReference type="Pfam" id="PF15985"/>
    </source>
</evidence>
<dbReference type="InterPro" id="IPR012340">
    <property type="entry name" value="NA-bd_OB-fold"/>
</dbReference>
<dbReference type="FunFam" id="3.30.1370.10:FF:000038">
    <property type="entry name" value="exosome complex component RRP40"/>
    <property type="match status" value="1"/>
</dbReference>
<evidence type="ECO:0000256" key="4">
    <source>
        <dbReference type="ARBA" id="ARBA00022490"/>
    </source>
</evidence>
<evidence type="ECO:0000256" key="7">
    <source>
        <dbReference type="ARBA" id="ARBA00022884"/>
    </source>
</evidence>
<proteinExistence type="inferred from homology"/>
<dbReference type="Gene3D" id="2.40.50.140">
    <property type="entry name" value="Nucleic acid-binding proteins"/>
    <property type="match status" value="1"/>
</dbReference>
<dbReference type="GO" id="GO:0010468">
    <property type="term" value="P:regulation of gene expression"/>
    <property type="evidence" value="ECO:0007669"/>
    <property type="project" value="UniProtKB-ARBA"/>
</dbReference>
<sequence length="188" mass="20445">LNEVVVASKAGILKQKKNTFWVDNYQKRYTPVRGETVLGVVSAKSGDIFRVDIGTHEAANLSYLGFEGATKKNRPDVNIGDIVFAKLVVANKDLEPELVCVDSMGKKGKLGVLSDGLMFSCSINLVRKIAKESCPLIPSMQDELPFEIAIGMNGRIWIKAKTIKETVALGTAILASEKASDEDTKKIC</sequence>
<dbReference type="GO" id="GO:0034475">
    <property type="term" value="P:U4 snRNA 3'-end processing"/>
    <property type="evidence" value="ECO:0007669"/>
    <property type="project" value="TreeGrafter"/>
</dbReference>
<reference evidence="13" key="1">
    <citation type="submission" date="2013-02" db="EMBL/GenBank/DDBJ databases">
        <authorList>
            <person name="Hughes D."/>
        </authorList>
    </citation>
    <scope>NUCLEOTIDE SEQUENCE</scope>
    <source>
        <strain>Durham</strain>
        <strain evidence="13">NC isolate 2 -- Noor lab</strain>
    </source>
</reference>
<dbReference type="Pfam" id="PF21262">
    <property type="entry name" value="RRP40_S1"/>
    <property type="match status" value="1"/>
</dbReference>
<dbReference type="InterPro" id="IPR036612">
    <property type="entry name" value="KH_dom_type_1_sf"/>
</dbReference>
<dbReference type="InterPro" id="IPR049469">
    <property type="entry name" value="RRP40_KH-I"/>
</dbReference>
<dbReference type="AlphaFoldDB" id="T1H7D2"/>
<dbReference type="GO" id="GO:0071035">
    <property type="term" value="P:nuclear polyadenylation-dependent rRNA catabolic process"/>
    <property type="evidence" value="ECO:0007669"/>
    <property type="project" value="TreeGrafter"/>
</dbReference>
<evidence type="ECO:0000313" key="13">
    <source>
        <dbReference type="Proteomes" id="UP000015102"/>
    </source>
</evidence>
<dbReference type="InterPro" id="IPR037319">
    <property type="entry name" value="Rrp40_S1"/>
</dbReference>